<reference evidence="3" key="3">
    <citation type="submission" date="2015-04" db="UniProtKB">
        <authorList>
            <consortium name="EnsemblPlants"/>
        </authorList>
    </citation>
    <scope>IDENTIFICATION</scope>
    <source>
        <strain evidence="3">cv. Jemalong A17</strain>
    </source>
</reference>
<feature type="region of interest" description="Disordered" evidence="1">
    <location>
        <begin position="1"/>
        <end position="21"/>
    </location>
</feature>
<reference evidence="2 4" key="2">
    <citation type="journal article" date="2014" name="BMC Genomics">
        <title>An improved genome release (version Mt4.0) for the model legume Medicago truncatula.</title>
        <authorList>
            <person name="Tang H."/>
            <person name="Krishnakumar V."/>
            <person name="Bidwell S."/>
            <person name="Rosen B."/>
            <person name="Chan A."/>
            <person name="Zhou S."/>
            <person name="Gentzbittel L."/>
            <person name="Childs K.L."/>
            <person name="Yandell M."/>
            <person name="Gundlach H."/>
            <person name="Mayer K.F."/>
            <person name="Schwartz D.C."/>
            <person name="Town C.D."/>
        </authorList>
    </citation>
    <scope>GENOME REANNOTATION</scope>
    <source>
        <strain evidence="2">A17</strain>
        <strain evidence="3 4">cv. Jemalong A17</strain>
    </source>
</reference>
<evidence type="ECO:0000313" key="4">
    <source>
        <dbReference type="Proteomes" id="UP000002051"/>
    </source>
</evidence>
<dbReference type="Proteomes" id="UP000002051">
    <property type="component" value="Unassembled WGS sequence"/>
</dbReference>
<gene>
    <name evidence="2" type="ordered locus">MTR_1g090813</name>
</gene>
<feature type="region of interest" description="Disordered" evidence="1">
    <location>
        <begin position="46"/>
        <end position="73"/>
    </location>
</feature>
<protein>
    <submittedName>
        <fullName evidence="2 3">Uncharacterized protein</fullName>
    </submittedName>
</protein>
<sequence length="99" mass="10843">MPLIQNHGPCQHFNDNENNGEAGCNRAVQELHSKQQTHVARIAKTARSQFSNGKCGDPTNTGSNQSTTAAEPPDISLQVAVSWSLKVEQPRLTTIVMFR</sequence>
<feature type="compositionally biased region" description="Polar residues" evidence="1">
    <location>
        <begin position="46"/>
        <end position="69"/>
    </location>
</feature>
<dbReference type="EMBL" id="CM001217">
    <property type="protein sequence ID" value="KEH43342.1"/>
    <property type="molecule type" value="Genomic_DNA"/>
</dbReference>
<organism evidence="2 4">
    <name type="scientific">Medicago truncatula</name>
    <name type="common">Barrel medic</name>
    <name type="synonym">Medicago tribuloides</name>
    <dbReference type="NCBI Taxonomy" id="3880"/>
    <lineage>
        <taxon>Eukaryota</taxon>
        <taxon>Viridiplantae</taxon>
        <taxon>Streptophyta</taxon>
        <taxon>Embryophyta</taxon>
        <taxon>Tracheophyta</taxon>
        <taxon>Spermatophyta</taxon>
        <taxon>Magnoliopsida</taxon>
        <taxon>eudicotyledons</taxon>
        <taxon>Gunneridae</taxon>
        <taxon>Pentapetalae</taxon>
        <taxon>rosids</taxon>
        <taxon>fabids</taxon>
        <taxon>Fabales</taxon>
        <taxon>Fabaceae</taxon>
        <taxon>Papilionoideae</taxon>
        <taxon>50 kb inversion clade</taxon>
        <taxon>NPAAA clade</taxon>
        <taxon>Hologalegina</taxon>
        <taxon>IRL clade</taxon>
        <taxon>Trifolieae</taxon>
        <taxon>Medicago</taxon>
    </lineage>
</organism>
<dbReference type="EnsemblPlants" id="KEH43342">
    <property type="protein sequence ID" value="KEH43342"/>
    <property type="gene ID" value="MTR_1g090813"/>
</dbReference>
<accession>A0A072VNE9</accession>
<evidence type="ECO:0000256" key="1">
    <source>
        <dbReference type="SAM" id="MobiDB-lite"/>
    </source>
</evidence>
<proteinExistence type="predicted"/>
<evidence type="ECO:0000313" key="3">
    <source>
        <dbReference type="EnsemblPlants" id="KEH43342"/>
    </source>
</evidence>
<dbReference type="AlphaFoldDB" id="A0A072VNE9"/>
<name>A0A072VNE9_MEDTR</name>
<keyword evidence="4" id="KW-1185">Reference proteome</keyword>
<dbReference type="HOGENOM" id="CLU_2323911_0_0_1"/>
<evidence type="ECO:0000313" key="2">
    <source>
        <dbReference type="EMBL" id="KEH43342.1"/>
    </source>
</evidence>
<reference evidence="2 4" key="1">
    <citation type="journal article" date="2011" name="Nature">
        <title>The Medicago genome provides insight into the evolution of rhizobial symbioses.</title>
        <authorList>
            <person name="Young N.D."/>
            <person name="Debelle F."/>
            <person name="Oldroyd G.E."/>
            <person name="Geurts R."/>
            <person name="Cannon S.B."/>
            <person name="Udvardi M.K."/>
            <person name="Benedito V.A."/>
            <person name="Mayer K.F."/>
            <person name="Gouzy J."/>
            <person name="Schoof H."/>
            <person name="Van de Peer Y."/>
            <person name="Proost S."/>
            <person name="Cook D.R."/>
            <person name="Meyers B.C."/>
            <person name="Spannagl M."/>
            <person name="Cheung F."/>
            <person name="De Mita S."/>
            <person name="Krishnakumar V."/>
            <person name="Gundlach H."/>
            <person name="Zhou S."/>
            <person name="Mudge J."/>
            <person name="Bharti A.K."/>
            <person name="Murray J.D."/>
            <person name="Naoumkina M.A."/>
            <person name="Rosen B."/>
            <person name="Silverstein K.A."/>
            <person name="Tang H."/>
            <person name="Rombauts S."/>
            <person name="Zhao P.X."/>
            <person name="Zhou P."/>
            <person name="Barbe V."/>
            <person name="Bardou P."/>
            <person name="Bechner M."/>
            <person name="Bellec A."/>
            <person name="Berger A."/>
            <person name="Berges H."/>
            <person name="Bidwell S."/>
            <person name="Bisseling T."/>
            <person name="Choisne N."/>
            <person name="Couloux A."/>
            <person name="Denny R."/>
            <person name="Deshpande S."/>
            <person name="Dai X."/>
            <person name="Doyle J.J."/>
            <person name="Dudez A.M."/>
            <person name="Farmer A.D."/>
            <person name="Fouteau S."/>
            <person name="Franken C."/>
            <person name="Gibelin C."/>
            <person name="Gish J."/>
            <person name="Goldstein S."/>
            <person name="Gonzalez A.J."/>
            <person name="Green P.J."/>
            <person name="Hallab A."/>
            <person name="Hartog M."/>
            <person name="Hua A."/>
            <person name="Humphray S.J."/>
            <person name="Jeong D.H."/>
            <person name="Jing Y."/>
            <person name="Jocker A."/>
            <person name="Kenton S.M."/>
            <person name="Kim D.J."/>
            <person name="Klee K."/>
            <person name="Lai H."/>
            <person name="Lang C."/>
            <person name="Lin S."/>
            <person name="Macmil S.L."/>
            <person name="Magdelenat G."/>
            <person name="Matthews L."/>
            <person name="McCorrison J."/>
            <person name="Monaghan E.L."/>
            <person name="Mun J.H."/>
            <person name="Najar F.Z."/>
            <person name="Nicholson C."/>
            <person name="Noirot C."/>
            <person name="O'Bleness M."/>
            <person name="Paule C.R."/>
            <person name="Poulain J."/>
            <person name="Prion F."/>
            <person name="Qin B."/>
            <person name="Qu C."/>
            <person name="Retzel E.F."/>
            <person name="Riddle C."/>
            <person name="Sallet E."/>
            <person name="Samain S."/>
            <person name="Samson N."/>
            <person name="Sanders I."/>
            <person name="Saurat O."/>
            <person name="Scarpelli C."/>
            <person name="Schiex T."/>
            <person name="Segurens B."/>
            <person name="Severin A.J."/>
            <person name="Sherrier D.J."/>
            <person name="Shi R."/>
            <person name="Sims S."/>
            <person name="Singer S.R."/>
            <person name="Sinharoy S."/>
            <person name="Sterck L."/>
            <person name="Viollet A."/>
            <person name="Wang B.B."/>
            <person name="Wang K."/>
            <person name="Wang M."/>
            <person name="Wang X."/>
            <person name="Warfsmann J."/>
            <person name="Weissenbach J."/>
            <person name="White D.D."/>
            <person name="White J.D."/>
            <person name="Wiley G.B."/>
            <person name="Wincker P."/>
            <person name="Xing Y."/>
            <person name="Yang L."/>
            <person name="Yao Z."/>
            <person name="Ying F."/>
            <person name="Zhai J."/>
            <person name="Zhou L."/>
            <person name="Zuber A."/>
            <person name="Denarie J."/>
            <person name="Dixon R.A."/>
            <person name="May G.D."/>
            <person name="Schwartz D.C."/>
            <person name="Rogers J."/>
            <person name="Quetier F."/>
            <person name="Town C.D."/>
            <person name="Roe B.A."/>
        </authorList>
    </citation>
    <scope>NUCLEOTIDE SEQUENCE [LARGE SCALE GENOMIC DNA]</scope>
    <source>
        <strain evidence="2">A17</strain>
        <strain evidence="3 4">cv. Jemalong A17</strain>
    </source>
</reference>